<name>A0A8H5HNK5_9AGAR</name>
<feature type="region of interest" description="Disordered" evidence="4">
    <location>
        <begin position="213"/>
        <end position="241"/>
    </location>
</feature>
<evidence type="ECO:0000259" key="5">
    <source>
        <dbReference type="PROSITE" id="PS50968"/>
    </source>
</evidence>
<evidence type="ECO:0000256" key="2">
    <source>
        <dbReference type="ARBA" id="ARBA00022823"/>
    </source>
</evidence>
<dbReference type="CDD" id="cd06849">
    <property type="entry name" value="lipoyl_domain"/>
    <property type="match status" value="1"/>
</dbReference>
<dbReference type="AlphaFoldDB" id="A0A8H5HNK5"/>
<evidence type="ECO:0000256" key="4">
    <source>
        <dbReference type="SAM" id="MobiDB-lite"/>
    </source>
</evidence>
<evidence type="ECO:0000256" key="3">
    <source>
        <dbReference type="ARBA" id="ARBA00022946"/>
    </source>
</evidence>
<dbReference type="GO" id="GO:0045254">
    <property type="term" value="C:pyruvate dehydrogenase complex"/>
    <property type="evidence" value="ECO:0007669"/>
    <property type="project" value="InterPro"/>
</dbReference>
<dbReference type="Proteomes" id="UP000565441">
    <property type="component" value="Unassembled WGS sequence"/>
</dbReference>
<evidence type="ECO:0000313" key="7">
    <source>
        <dbReference type="EMBL" id="KAF5386605.1"/>
    </source>
</evidence>
<evidence type="ECO:0000313" key="8">
    <source>
        <dbReference type="Proteomes" id="UP000565441"/>
    </source>
</evidence>
<dbReference type="PANTHER" id="PTHR23151">
    <property type="entry name" value="DIHYDROLIPOAMIDE ACETYL/SUCCINYL-TRANSFERASE-RELATED"/>
    <property type="match status" value="1"/>
</dbReference>
<keyword evidence="3" id="KW-0809">Transit peptide</keyword>
<organism evidence="7 8">
    <name type="scientific">Tricholomella constricta</name>
    <dbReference type="NCBI Taxonomy" id="117010"/>
    <lineage>
        <taxon>Eukaryota</taxon>
        <taxon>Fungi</taxon>
        <taxon>Dikarya</taxon>
        <taxon>Basidiomycota</taxon>
        <taxon>Agaricomycotina</taxon>
        <taxon>Agaricomycetes</taxon>
        <taxon>Agaricomycetidae</taxon>
        <taxon>Agaricales</taxon>
        <taxon>Tricholomatineae</taxon>
        <taxon>Lyophyllaceae</taxon>
        <taxon>Tricholomella</taxon>
    </lineage>
</organism>
<dbReference type="Pfam" id="PF00364">
    <property type="entry name" value="Biotin_lipoyl"/>
    <property type="match status" value="1"/>
</dbReference>
<proteinExistence type="inferred from homology"/>
<dbReference type="SUPFAM" id="SSF47005">
    <property type="entry name" value="Peripheral subunit-binding domain of 2-oxo acid dehydrogenase complex"/>
    <property type="match status" value="1"/>
</dbReference>
<dbReference type="FunFam" id="2.40.50.100:FF:000010">
    <property type="entry name" value="Acetyltransferase component of pyruvate dehydrogenase complex"/>
    <property type="match status" value="1"/>
</dbReference>
<feature type="compositionally biased region" description="Basic and acidic residues" evidence="4">
    <location>
        <begin position="230"/>
        <end position="240"/>
    </location>
</feature>
<dbReference type="EMBL" id="JAACJP010000002">
    <property type="protein sequence ID" value="KAF5386605.1"/>
    <property type="molecule type" value="Genomic_DNA"/>
</dbReference>
<feature type="region of interest" description="Disordered" evidence="4">
    <location>
        <begin position="116"/>
        <end position="163"/>
    </location>
</feature>
<dbReference type="PANTHER" id="PTHR23151:SF82">
    <property type="entry name" value="PYRUVATE DEHYDROGENASE COMPLEX PROTEIN X COMPONENT, MITOCHONDRIAL"/>
    <property type="match status" value="1"/>
</dbReference>
<evidence type="ECO:0008006" key="9">
    <source>
        <dbReference type="Google" id="ProtNLM"/>
    </source>
</evidence>
<sequence length="309" mass="33335">MASVRALTGLVRRGACSAHRIQRLLHQTSARHAITNLEMPAMSPTMTEGGISSWKKRDGEAFSTGDVLLEIETDKATIDVEAQDDGIMGKILLPDGAKNIPVGKVIAMLAEEGDDISNLQPPKEEKPAPKQAASTNEPPFPEPAKPTVTETSPPFPPQRHSSASISHWRPIFPSVHRLLLEFNVANPEDIKGTGVRGMLTKGDVLAYLGKASSPTGTYKEPPSQPVEMTSAEKKEEHKPLDGPAIRRLIVSTMLQKSIAARNVKPVPEAAPDFESVISDYLPSVEPASRTSLPASSAPKRNTDYLVGLY</sequence>
<dbReference type="InterPro" id="IPR000089">
    <property type="entry name" value="Biotin_lipoyl"/>
</dbReference>
<keyword evidence="8" id="KW-1185">Reference proteome</keyword>
<comment type="similarity">
    <text evidence="1">Belongs to the 2-oxoacid dehydrogenase family.</text>
</comment>
<dbReference type="GO" id="GO:0006086">
    <property type="term" value="P:pyruvate decarboxylation to acetyl-CoA"/>
    <property type="evidence" value="ECO:0007669"/>
    <property type="project" value="InterPro"/>
</dbReference>
<comment type="caution">
    <text evidence="7">The sequence shown here is derived from an EMBL/GenBank/DDBJ whole genome shotgun (WGS) entry which is preliminary data.</text>
</comment>
<dbReference type="OrthoDB" id="537444at2759"/>
<feature type="domain" description="Lipoyl-binding" evidence="5">
    <location>
        <begin position="34"/>
        <end position="110"/>
    </location>
</feature>
<feature type="domain" description="Peripheral subunit-binding (PSBD)" evidence="6">
    <location>
        <begin position="170"/>
        <end position="208"/>
    </location>
</feature>
<dbReference type="PROSITE" id="PS50968">
    <property type="entry name" value="BIOTINYL_LIPOYL"/>
    <property type="match status" value="1"/>
</dbReference>
<gene>
    <name evidence="7" type="ORF">D9615_001935</name>
</gene>
<dbReference type="InterPro" id="IPR003016">
    <property type="entry name" value="2-oxoA_DH_lipoyl-BS"/>
</dbReference>
<dbReference type="GO" id="GO:0004742">
    <property type="term" value="F:dihydrolipoyllysine-residue acetyltransferase activity"/>
    <property type="evidence" value="ECO:0007669"/>
    <property type="project" value="TreeGrafter"/>
</dbReference>
<accession>A0A8H5HNK5</accession>
<dbReference type="PROSITE" id="PS00189">
    <property type="entry name" value="LIPOYL"/>
    <property type="match status" value="1"/>
</dbReference>
<dbReference type="PROSITE" id="PS51826">
    <property type="entry name" value="PSBD"/>
    <property type="match status" value="1"/>
</dbReference>
<dbReference type="InterPro" id="IPR045257">
    <property type="entry name" value="E2/Pdx1"/>
</dbReference>
<dbReference type="InterPro" id="IPR011053">
    <property type="entry name" value="Single_hybrid_motif"/>
</dbReference>
<dbReference type="InterPro" id="IPR004167">
    <property type="entry name" value="PSBD"/>
</dbReference>
<reference evidence="7 8" key="1">
    <citation type="journal article" date="2020" name="ISME J.">
        <title>Uncovering the hidden diversity of litter-decomposition mechanisms in mushroom-forming fungi.</title>
        <authorList>
            <person name="Floudas D."/>
            <person name="Bentzer J."/>
            <person name="Ahren D."/>
            <person name="Johansson T."/>
            <person name="Persson P."/>
            <person name="Tunlid A."/>
        </authorList>
    </citation>
    <scope>NUCLEOTIDE SEQUENCE [LARGE SCALE GENOMIC DNA]</scope>
    <source>
        <strain evidence="7 8">CBS 661.87</strain>
    </source>
</reference>
<dbReference type="Gene3D" id="4.10.320.10">
    <property type="entry name" value="E3-binding domain"/>
    <property type="match status" value="1"/>
</dbReference>
<evidence type="ECO:0000259" key="6">
    <source>
        <dbReference type="PROSITE" id="PS51826"/>
    </source>
</evidence>
<dbReference type="Gene3D" id="2.40.50.100">
    <property type="match status" value="1"/>
</dbReference>
<keyword evidence="2" id="KW-0450">Lipoyl</keyword>
<dbReference type="InterPro" id="IPR036625">
    <property type="entry name" value="E3-bd_dom_sf"/>
</dbReference>
<protein>
    <recommendedName>
        <fullName evidence="9">Single hybrid motif-containing protein</fullName>
    </recommendedName>
</protein>
<evidence type="ECO:0000256" key="1">
    <source>
        <dbReference type="ARBA" id="ARBA00007317"/>
    </source>
</evidence>
<dbReference type="SUPFAM" id="SSF51230">
    <property type="entry name" value="Single hybrid motif"/>
    <property type="match status" value="1"/>
</dbReference>